<dbReference type="AlphaFoldDB" id="A0A1F5NCT2"/>
<dbReference type="SUPFAM" id="SSF46785">
    <property type="entry name" value="Winged helix' DNA-binding domain"/>
    <property type="match status" value="1"/>
</dbReference>
<gene>
    <name evidence="2" type="ORF">A3K06_02380</name>
</gene>
<dbReference type="EMBL" id="MFEG01000030">
    <property type="protein sequence ID" value="OGE75415.1"/>
    <property type="molecule type" value="Genomic_DNA"/>
</dbReference>
<dbReference type="InterPro" id="IPR036388">
    <property type="entry name" value="WH-like_DNA-bd_sf"/>
</dbReference>
<dbReference type="PANTHER" id="PTHR34293:SF1">
    <property type="entry name" value="HTH-TYPE TRANSCRIPTIONAL REGULATOR TRMBL2"/>
    <property type="match status" value="1"/>
</dbReference>
<feature type="domain" description="Transcription regulator TrmB N-terminal" evidence="1">
    <location>
        <begin position="8"/>
        <end position="73"/>
    </location>
</feature>
<proteinExistence type="predicted"/>
<dbReference type="Gene3D" id="1.10.10.10">
    <property type="entry name" value="Winged helix-like DNA-binding domain superfamily/Winged helix DNA-binding domain"/>
    <property type="match status" value="1"/>
</dbReference>
<comment type="caution">
    <text evidence="2">The sequence shown here is derived from an EMBL/GenBank/DDBJ whole genome shotgun (WGS) entry which is preliminary data.</text>
</comment>
<accession>A0A1F5NCT2</accession>
<name>A0A1F5NCT2_9BACT</name>
<dbReference type="PANTHER" id="PTHR34293">
    <property type="entry name" value="HTH-TYPE TRANSCRIPTIONAL REGULATOR TRMBL2"/>
    <property type="match status" value="1"/>
</dbReference>
<evidence type="ECO:0000313" key="2">
    <source>
        <dbReference type="EMBL" id="OGE75415.1"/>
    </source>
</evidence>
<dbReference type="Proteomes" id="UP000176547">
    <property type="component" value="Unassembled WGS sequence"/>
</dbReference>
<reference evidence="2 3" key="1">
    <citation type="journal article" date="2016" name="Nat. Commun.">
        <title>Thousands of microbial genomes shed light on interconnected biogeochemical processes in an aquifer system.</title>
        <authorList>
            <person name="Anantharaman K."/>
            <person name="Brown C.T."/>
            <person name="Hug L.A."/>
            <person name="Sharon I."/>
            <person name="Castelle C.J."/>
            <person name="Probst A.J."/>
            <person name="Thomas B.C."/>
            <person name="Singh A."/>
            <person name="Wilkins M.J."/>
            <person name="Karaoz U."/>
            <person name="Brodie E.L."/>
            <person name="Williams K.H."/>
            <person name="Hubbard S.S."/>
            <person name="Banfield J.F."/>
        </authorList>
    </citation>
    <scope>NUCLEOTIDE SEQUENCE [LARGE SCALE GENOMIC DNA]</scope>
</reference>
<evidence type="ECO:0000313" key="3">
    <source>
        <dbReference type="Proteomes" id="UP000176547"/>
    </source>
</evidence>
<dbReference type="InterPro" id="IPR002831">
    <property type="entry name" value="Tscrpt_reg_TrmB_N"/>
</dbReference>
<evidence type="ECO:0000259" key="1">
    <source>
        <dbReference type="Pfam" id="PF01978"/>
    </source>
</evidence>
<sequence length="250" mass="29250">MNQEIYEALSLSPNEAKIYETLVEKGELGVSEIAVAAGIHRRNAYDAIQRLIDKGLCFQIISQKGNRYNAVDPDKLMELFVERQQKLASILPELKKKFIKRVAPEEAYIYRGLEGQKNIWRDMTRVAADGYVVGAKGGWFEPKLEAARVAFFKEANRKKIKFFQLFDHEIKTIDPAFPKRFPGNLKYRFLPKEYSTNSLIHVFGDYFITYSGLEIKKLNEKTVFFVIRSKDLAESYRTWFWYMWKQSSEK</sequence>
<organism evidence="2 3">
    <name type="scientific">Candidatus Doudnabacteria bacterium RIFCSPHIGHO2_01_52_17</name>
    <dbReference type="NCBI Taxonomy" id="1817820"/>
    <lineage>
        <taxon>Bacteria</taxon>
        <taxon>Candidatus Doudnaibacteriota</taxon>
    </lineage>
</organism>
<dbReference type="InterPro" id="IPR051797">
    <property type="entry name" value="TrmB-like"/>
</dbReference>
<protein>
    <recommendedName>
        <fullName evidence="1">Transcription regulator TrmB N-terminal domain-containing protein</fullName>
    </recommendedName>
</protein>
<dbReference type="Pfam" id="PF01978">
    <property type="entry name" value="TrmB"/>
    <property type="match status" value="1"/>
</dbReference>
<dbReference type="InterPro" id="IPR036390">
    <property type="entry name" value="WH_DNA-bd_sf"/>
</dbReference>